<reference evidence="5" key="2">
    <citation type="submission" date="2019-11" db="EMBL/GenBank/DDBJ databases">
        <title>Improved Assembly of Tolypothrix boutellei genome.</title>
        <authorList>
            <person name="Sarangi A.N."/>
            <person name="Mukherjee M."/>
            <person name="Ghosh S."/>
            <person name="Singh D."/>
            <person name="Das A."/>
            <person name="Kant S."/>
            <person name="Prusty A."/>
            <person name="Tripathy S."/>
        </authorList>
    </citation>
    <scope>NUCLEOTIDE SEQUENCE</scope>
    <source>
        <strain evidence="5">VB521301</strain>
    </source>
</reference>
<evidence type="ECO:0000313" key="7">
    <source>
        <dbReference type="Proteomes" id="UP000029738"/>
    </source>
</evidence>
<keyword evidence="7" id="KW-1185">Reference proteome</keyword>
<dbReference type="STRING" id="1479485.DA73_0202905"/>
<evidence type="ECO:0000256" key="1">
    <source>
        <dbReference type="ARBA" id="ARBA00006383"/>
    </source>
</evidence>
<evidence type="ECO:0000256" key="3">
    <source>
        <dbReference type="ARBA" id="ARBA00023315"/>
    </source>
</evidence>
<evidence type="ECO:0000313" key="5">
    <source>
        <dbReference type="EMBL" id="KAF3884306.1"/>
    </source>
</evidence>
<dbReference type="Proteomes" id="UP000029738">
    <property type="component" value="Unassembled WGS sequence"/>
</dbReference>
<dbReference type="AlphaFoldDB" id="A0A0C1RDE0"/>
<dbReference type="EC" id="2.3.1.-" evidence="4"/>
<comment type="similarity">
    <text evidence="1 4">Belongs to the antibiotic N-acetyltransferase family.</text>
</comment>
<keyword evidence="3 4" id="KW-0012">Acyltransferase</keyword>
<dbReference type="SUPFAM" id="SSF110710">
    <property type="entry name" value="TTHA0583/YokD-like"/>
    <property type="match status" value="1"/>
</dbReference>
<name>A0A0C1RDE0_9CYAN</name>
<sequence>MSEAETIFQTPSPRTRESLAADLRQIGITPGAILLVHSSLKSLGWVCGGPVTVIQAFMDVLTTTGTLVMPSHSGEYSDPAEWQNPPVPSEWVQIIRDTMPAFDARLTPTRGMGKIAETFRTFPDVVRSSHPTSSFAAWGKHAPEIINNHSLDYCLGNESPLARLYDLNASVLLLGVGYDSNTCFHLAEYRITKVKQITQGSPIVEGEQRVWKTYRDIELKGECFEEMGTAFEQAGHVKSSHVGNAQTKLFLLRSAVDWAVSWLEKER</sequence>
<reference evidence="6" key="1">
    <citation type="journal article" date="2015" name="Genome Announc.">
        <title>Draft Genome Sequence of Tolypothrix boutellei Strain VB521301.</title>
        <authorList>
            <person name="Chandrababunaidu M.M."/>
            <person name="Singh D."/>
            <person name="Sen D."/>
            <person name="Bhan S."/>
            <person name="Das S."/>
            <person name="Gupta A."/>
            <person name="Adhikary S.P."/>
            <person name="Tripathy S."/>
        </authorList>
    </citation>
    <scope>NUCLEOTIDE SEQUENCE</scope>
    <source>
        <strain evidence="6">VB521301</strain>
    </source>
</reference>
<dbReference type="EMBL" id="JHEG04000001">
    <property type="protein sequence ID" value="KAF3884306.1"/>
    <property type="molecule type" value="Genomic_DNA"/>
</dbReference>
<evidence type="ECO:0000313" key="6">
    <source>
        <dbReference type="EMBL" id="KIE13643.1"/>
    </source>
</evidence>
<comment type="catalytic activity">
    <reaction evidence="4">
        <text>a 2-deoxystreptamine antibiotic + acetyl-CoA = an N(3)-acetyl-2-deoxystreptamine antibiotic + CoA + H(+)</text>
        <dbReference type="Rhea" id="RHEA:12665"/>
        <dbReference type="ChEBI" id="CHEBI:15378"/>
        <dbReference type="ChEBI" id="CHEBI:57287"/>
        <dbReference type="ChEBI" id="CHEBI:57288"/>
        <dbReference type="ChEBI" id="CHEBI:57921"/>
        <dbReference type="ChEBI" id="CHEBI:77452"/>
        <dbReference type="EC" id="2.3.1.81"/>
    </reaction>
</comment>
<evidence type="ECO:0000256" key="4">
    <source>
        <dbReference type="RuleBase" id="RU365031"/>
    </source>
</evidence>
<dbReference type="EMBL" id="JHEG02000012">
    <property type="protein sequence ID" value="KIE13643.1"/>
    <property type="molecule type" value="Genomic_DNA"/>
</dbReference>
<dbReference type="GO" id="GO:0046677">
    <property type="term" value="P:response to antibiotic"/>
    <property type="evidence" value="ECO:0007669"/>
    <property type="project" value="UniProtKB-KW"/>
</dbReference>
<keyword evidence="2 4" id="KW-0808">Transferase</keyword>
<keyword evidence="4" id="KW-0046">Antibiotic resistance</keyword>
<dbReference type="OrthoDB" id="7330654at2"/>
<accession>A0A0C1RDE0</accession>
<evidence type="ECO:0000256" key="2">
    <source>
        <dbReference type="ARBA" id="ARBA00022679"/>
    </source>
</evidence>
<dbReference type="PANTHER" id="PTHR11104:SF0">
    <property type="entry name" value="SPBETA PROPHAGE-DERIVED AMINOGLYCOSIDE N(3')-ACETYLTRANSFERASE-LIKE PROTEIN YOKD"/>
    <property type="match status" value="1"/>
</dbReference>
<organism evidence="6">
    <name type="scientific">Tolypothrix bouteillei VB521301</name>
    <dbReference type="NCBI Taxonomy" id="1479485"/>
    <lineage>
        <taxon>Bacteria</taxon>
        <taxon>Bacillati</taxon>
        <taxon>Cyanobacteriota</taxon>
        <taxon>Cyanophyceae</taxon>
        <taxon>Nostocales</taxon>
        <taxon>Tolypothrichaceae</taxon>
        <taxon>Tolypothrix</taxon>
    </lineage>
</organism>
<dbReference type="InterPro" id="IPR003679">
    <property type="entry name" value="Amioglycoside_AcTrfase"/>
</dbReference>
<gene>
    <name evidence="6" type="ORF">DA73_0202905</name>
    <name evidence="5" type="ORF">DA73_0400001490</name>
</gene>
<dbReference type="GO" id="GO:0046353">
    <property type="term" value="F:aminoglycoside 3-N-acetyltransferase activity"/>
    <property type="evidence" value="ECO:0007669"/>
    <property type="project" value="UniProtKB-EC"/>
</dbReference>
<protein>
    <recommendedName>
        <fullName evidence="4">Aminoglycoside N(3)-acetyltransferase</fullName>
        <ecNumber evidence="4">2.3.1.-</ecNumber>
    </recommendedName>
</protein>
<dbReference type="Pfam" id="PF02522">
    <property type="entry name" value="Antibiotic_NAT"/>
    <property type="match status" value="1"/>
</dbReference>
<dbReference type="PANTHER" id="PTHR11104">
    <property type="entry name" value="AMINOGLYCOSIDE N3-ACETYLTRANSFERASE"/>
    <property type="match status" value="1"/>
</dbReference>
<dbReference type="RefSeq" id="WP_038082013.1">
    <property type="nucleotide sequence ID" value="NZ_JHEG04000001.1"/>
</dbReference>
<proteinExistence type="inferred from homology"/>
<comment type="caution">
    <text evidence="6">The sequence shown here is derived from an EMBL/GenBank/DDBJ whole genome shotgun (WGS) entry which is preliminary data.</text>
</comment>
<dbReference type="InterPro" id="IPR028345">
    <property type="entry name" value="Antibiotic_NAT-like"/>
</dbReference>